<comment type="subcellular location">
    <subcellularLocation>
        <location evidence="1">Virion</location>
    </subcellularLocation>
</comment>
<sequence>MKMNIQFFAGEGKEKDNIKALRENRAEKVEELKLLYATLEAEERAITDDEEKRAETLNDEIKRIDKTIHILEDMKKNIEERGEREDPEIDPDPEKEEEKRAEEEEKAFADYLRGVVTDEHRAANITKTDNGAVIPKTIANKIIKQVYDISPILEKTTKYNVKGDLEIPKYPADSDDITMAYHDEFTELEAKAGKFTTISLKGFLSGVLSLVSNSLINNSQFDIVSFVIDQMAYNVSRFVEKELLIGTDNKIEGLKGVVLTTTAEKATAIKADELIDLQDSIKDAFQTDAIWIMNSKTRTAIRKLKDQNGRYLLQDDVNAPFGKVLLGKPVYCSDNMPELAASATAIYYGDMSGLAVKIAEDLEIAVLREKYMTQHATGIVGWMEMDSKVENEQKIAKMVMAAE</sequence>
<reference evidence="4 5" key="1">
    <citation type="submission" date="2015-09" db="EMBL/GenBank/DDBJ databases">
        <authorList>
            <consortium name="Pathogen Informatics"/>
        </authorList>
    </citation>
    <scope>NUCLEOTIDE SEQUENCE [LARGE SCALE GENOMIC DNA]</scope>
    <source>
        <strain evidence="4 5">2789STDY5834908</strain>
    </source>
</reference>
<evidence type="ECO:0000256" key="2">
    <source>
        <dbReference type="SAM" id="MobiDB-lite"/>
    </source>
</evidence>
<dbReference type="AlphaFoldDB" id="A0A174QM13"/>
<dbReference type="Gene3D" id="3.30.2320.10">
    <property type="entry name" value="hypothetical protein PF0899 domain"/>
    <property type="match status" value="1"/>
</dbReference>
<dbReference type="Proteomes" id="UP000095564">
    <property type="component" value="Unassembled WGS sequence"/>
</dbReference>
<name>A0A174QM13_ANAHA</name>
<dbReference type="Pfam" id="PF05065">
    <property type="entry name" value="Phage_capsid"/>
    <property type="match status" value="1"/>
</dbReference>
<dbReference type="EMBL" id="CZAU01000020">
    <property type="protein sequence ID" value="CUP74284.1"/>
    <property type="molecule type" value="Genomic_DNA"/>
</dbReference>
<gene>
    <name evidence="4" type="ORF">ERS852520_02072</name>
</gene>
<dbReference type="InterPro" id="IPR054612">
    <property type="entry name" value="Phage_capsid-like_C"/>
</dbReference>
<organism evidence="4 5">
    <name type="scientific">Anaerostipes hadrus</name>
    <dbReference type="NCBI Taxonomy" id="649756"/>
    <lineage>
        <taxon>Bacteria</taxon>
        <taxon>Bacillati</taxon>
        <taxon>Bacillota</taxon>
        <taxon>Clostridia</taxon>
        <taxon>Lachnospirales</taxon>
        <taxon>Lachnospiraceae</taxon>
        <taxon>Anaerostipes</taxon>
    </lineage>
</organism>
<accession>A0A174QM13</accession>
<dbReference type="InterPro" id="IPR024455">
    <property type="entry name" value="Phage_capsid"/>
</dbReference>
<dbReference type="NCBIfam" id="TIGR01554">
    <property type="entry name" value="major_cap_HK97"/>
    <property type="match status" value="1"/>
</dbReference>
<evidence type="ECO:0000256" key="1">
    <source>
        <dbReference type="ARBA" id="ARBA00004328"/>
    </source>
</evidence>
<evidence type="ECO:0000313" key="5">
    <source>
        <dbReference type="Proteomes" id="UP000095564"/>
    </source>
</evidence>
<proteinExistence type="predicted"/>
<feature type="region of interest" description="Disordered" evidence="2">
    <location>
        <begin position="76"/>
        <end position="102"/>
    </location>
</feature>
<protein>
    <submittedName>
        <fullName evidence="4">Predicted phage phi-C31 gp36 major capsid-like protein</fullName>
    </submittedName>
</protein>
<feature type="compositionally biased region" description="Acidic residues" evidence="2">
    <location>
        <begin position="85"/>
        <end position="95"/>
    </location>
</feature>
<dbReference type="RefSeq" id="WP_070097642.1">
    <property type="nucleotide sequence ID" value="NZ_CZAU01000020.1"/>
</dbReference>
<evidence type="ECO:0000313" key="4">
    <source>
        <dbReference type="EMBL" id="CUP74284.1"/>
    </source>
</evidence>
<dbReference type="SUPFAM" id="SSF56563">
    <property type="entry name" value="Major capsid protein gp5"/>
    <property type="match status" value="1"/>
</dbReference>
<feature type="domain" description="Phage capsid-like C-terminal" evidence="3">
    <location>
        <begin position="131"/>
        <end position="399"/>
    </location>
</feature>
<evidence type="ECO:0000259" key="3">
    <source>
        <dbReference type="Pfam" id="PF05065"/>
    </source>
</evidence>